<reference evidence="2 3" key="1">
    <citation type="submission" date="2015-03" db="EMBL/GenBank/DDBJ databases">
        <title>Draft Genome Sequence of Burkholderia andropogonis type strain ICMP2807, isolated from Sorghum bicolor.</title>
        <authorList>
            <person name="Lopes-Santos L."/>
            <person name="Castro D.B."/>
            <person name="Ottoboni L.M."/>
            <person name="Park D."/>
            <person name="Weirc B.S."/>
            <person name="Destefano S.A."/>
        </authorList>
    </citation>
    <scope>NUCLEOTIDE SEQUENCE [LARGE SCALE GENOMIC DNA]</scope>
    <source>
        <strain evidence="2 3">ICMP2807</strain>
    </source>
</reference>
<protein>
    <submittedName>
        <fullName evidence="2">Amidase</fullName>
        <ecNumber evidence="2">3.5.1.4</ecNumber>
    </submittedName>
</protein>
<keyword evidence="2" id="KW-0378">Hydrolase</keyword>
<dbReference type="PANTHER" id="PTHR11895">
    <property type="entry name" value="TRANSAMIDASE"/>
    <property type="match status" value="1"/>
</dbReference>
<dbReference type="Pfam" id="PF01425">
    <property type="entry name" value="Amidase"/>
    <property type="match status" value="1"/>
</dbReference>
<sequence length="493" mass="51891">MTGSSLSPATQLFLGDATGMAAAVRQGEIRASDLVETALTRIAQTDGALRAFTTVVDARARQRASELDTLRARDPDALARFPLAGVPFAVKNLFDIAGVTTLSGSRIEASRPPAANDAPLVAALEAAGAILVGACNMDEYAYGFTTENSHYGVTRNPHDIDRIAGGSSGGSAAAVAAGQVPLSLGSDTNGSIRVPASLCGTFALKPTFGRLPRTGTYPFVDSLDHLGPFARSVRDLALSYDVMQRAPATGDGGCAGRAVETTAEQVLSTLAGHAGNDIGRGDLRIAMLNGWFREYAEPESLAAVDRIAEALDVHHAVSLPLVEAGRAAAFLITNAEGAALHLPDLRTQPDAFEPLSRDRFLAGALLPAAWIHRAYRVRRVYAQAVARLLGDYDILLAPATPRVATLVGQEMMEVGYHTLPVRANMGILTQPISCIGLPVCTVPVWHAHPTLPIGVQIIGAPWREDHVLRVAATLESLGLVHAPVATPPRQRDA</sequence>
<dbReference type="STRING" id="28092.WM40_08310"/>
<dbReference type="OrthoDB" id="8872210at2"/>
<dbReference type="GO" id="GO:0004040">
    <property type="term" value="F:amidase activity"/>
    <property type="evidence" value="ECO:0007669"/>
    <property type="project" value="UniProtKB-EC"/>
</dbReference>
<accession>A0A0F5K1R7</accession>
<dbReference type="EMBL" id="LAQU01000006">
    <property type="protein sequence ID" value="KKB64046.1"/>
    <property type="molecule type" value="Genomic_DNA"/>
</dbReference>
<dbReference type="Gene3D" id="3.90.1300.10">
    <property type="entry name" value="Amidase signature (AS) domain"/>
    <property type="match status" value="1"/>
</dbReference>
<dbReference type="PANTHER" id="PTHR11895:SF172">
    <property type="entry name" value="GLUTAMYL-TRNA(GLN) AMIDOTRANSFERASE"/>
    <property type="match status" value="1"/>
</dbReference>
<evidence type="ECO:0000259" key="1">
    <source>
        <dbReference type="Pfam" id="PF01425"/>
    </source>
</evidence>
<dbReference type="NCBIfam" id="TIGR02715">
    <property type="entry name" value="amido_AtzE"/>
    <property type="match status" value="1"/>
</dbReference>
<name>A0A0F5K1R7_9BURK</name>
<keyword evidence="3" id="KW-1185">Reference proteome</keyword>
<dbReference type="AlphaFoldDB" id="A0A0F5K1R7"/>
<dbReference type="InterPro" id="IPR014087">
    <property type="entry name" value="Carboxybiuret_hydro_AtzE"/>
</dbReference>
<dbReference type="PATRIC" id="fig|28092.6.peg.1968"/>
<dbReference type="InterPro" id="IPR036928">
    <property type="entry name" value="AS_sf"/>
</dbReference>
<dbReference type="SUPFAM" id="SSF75304">
    <property type="entry name" value="Amidase signature (AS) enzymes"/>
    <property type="match status" value="1"/>
</dbReference>
<dbReference type="InterPro" id="IPR000120">
    <property type="entry name" value="Amidase"/>
</dbReference>
<gene>
    <name evidence="2" type="ORF">WM40_08310</name>
</gene>
<dbReference type="InterPro" id="IPR023631">
    <property type="entry name" value="Amidase_dom"/>
</dbReference>
<evidence type="ECO:0000313" key="3">
    <source>
        <dbReference type="Proteomes" id="UP000033618"/>
    </source>
</evidence>
<dbReference type="EC" id="3.5.1.4" evidence="2"/>
<comment type="caution">
    <text evidence="2">The sequence shown here is derived from an EMBL/GenBank/DDBJ whole genome shotgun (WGS) entry which is preliminary data.</text>
</comment>
<proteinExistence type="predicted"/>
<dbReference type="RefSeq" id="WP_024901461.1">
    <property type="nucleotide sequence ID" value="NZ_CADFGU010000002.1"/>
</dbReference>
<feature type="domain" description="Amidase" evidence="1">
    <location>
        <begin position="33"/>
        <end position="468"/>
    </location>
</feature>
<dbReference type="NCBIfam" id="NF006631">
    <property type="entry name" value="PRK09201.1"/>
    <property type="match status" value="1"/>
</dbReference>
<evidence type="ECO:0000313" key="2">
    <source>
        <dbReference type="EMBL" id="KKB64046.1"/>
    </source>
</evidence>
<dbReference type="Proteomes" id="UP000033618">
    <property type="component" value="Unassembled WGS sequence"/>
</dbReference>
<organism evidence="2 3">
    <name type="scientific">Robbsia andropogonis</name>
    <dbReference type="NCBI Taxonomy" id="28092"/>
    <lineage>
        <taxon>Bacteria</taxon>
        <taxon>Pseudomonadati</taxon>
        <taxon>Pseudomonadota</taxon>
        <taxon>Betaproteobacteria</taxon>
        <taxon>Burkholderiales</taxon>
        <taxon>Burkholderiaceae</taxon>
        <taxon>Robbsia</taxon>
    </lineage>
</organism>